<keyword evidence="9" id="KW-0648">Protein biosynthesis</keyword>
<evidence type="ECO:0000313" key="16">
    <source>
        <dbReference type="Proteomes" id="UP000275408"/>
    </source>
</evidence>
<proteinExistence type="inferred from homology"/>
<name>A0A3M6TLW8_POCDA</name>
<dbReference type="InterPro" id="IPR002312">
    <property type="entry name" value="Asp/Asn-tRNA-synth_IIb"/>
</dbReference>
<evidence type="ECO:0000256" key="11">
    <source>
        <dbReference type="ARBA" id="ARBA00033155"/>
    </source>
</evidence>
<keyword evidence="8" id="KW-0067">ATP-binding</keyword>
<dbReference type="GO" id="GO:0005829">
    <property type="term" value="C:cytosol"/>
    <property type="evidence" value="ECO:0007669"/>
    <property type="project" value="TreeGrafter"/>
</dbReference>
<dbReference type="Gene3D" id="2.40.50.140">
    <property type="entry name" value="Nucleic acid-binding proteins"/>
    <property type="match status" value="1"/>
</dbReference>
<feature type="region of interest" description="Disordered" evidence="13">
    <location>
        <begin position="48"/>
        <end position="95"/>
    </location>
</feature>
<evidence type="ECO:0000256" key="9">
    <source>
        <dbReference type="ARBA" id="ARBA00022917"/>
    </source>
</evidence>
<dbReference type="PANTHER" id="PTHR43450:SF1">
    <property type="entry name" value="ASPARTATE--TRNA LIGASE, CYTOPLASMIC"/>
    <property type="match status" value="1"/>
</dbReference>
<dbReference type="HAMAP" id="MF_02075">
    <property type="entry name" value="Asp_tRNA_synth_type2"/>
    <property type="match status" value="1"/>
</dbReference>
<gene>
    <name evidence="15" type="ORF">pdam_00004900</name>
</gene>
<dbReference type="STRING" id="46731.A0A3M6TLW8"/>
<evidence type="ECO:0000259" key="14">
    <source>
        <dbReference type="PROSITE" id="PS50862"/>
    </source>
</evidence>
<dbReference type="SUPFAM" id="SSF50249">
    <property type="entry name" value="Nucleic acid-binding proteins"/>
    <property type="match status" value="1"/>
</dbReference>
<dbReference type="InterPro" id="IPR004364">
    <property type="entry name" value="Aa-tRNA-synt_II"/>
</dbReference>
<dbReference type="Pfam" id="PF01336">
    <property type="entry name" value="tRNA_anti-codon"/>
    <property type="match status" value="1"/>
</dbReference>
<feature type="compositionally biased region" description="Basic and acidic residues" evidence="13">
    <location>
        <begin position="69"/>
        <end position="95"/>
    </location>
</feature>
<evidence type="ECO:0000256" key="4">
    <source>
        <dbReference type="ARBA" id="ARBA00018853"/>
    </source>
</evidence>
<keyword evidence="5" id="KW-0963">Cytoplasm</keyword>
<evidence type="ECO:0000256" key="2">
    <source>
        <dbReference type="ARBA" id="ARBA00005312"/>
    </source>
</evidence>
<comment type="catalytic activity">
    <reaction evidence="12">
        <text>tRNA(Asp) + L-aspartate + ATP = L-aspartyl-tRNA(Asp) + AMP + diphosphate</text>
        <dbReference type="Rhea" id="RHEA:19649"/>
        <dbReference type="Rhea" id="RHEA-COMP:9660"/>
        <dbReference type="Rhea" id="RHEA-COMP:9678"/>
        <dbReference type="ChEBI" id="CHEBI:29991"/>
        <dbReference type="ChEBI" id="CHEBI:30616"/>
        <dbReference type="ChEBI" id="CHEBI:33019"/>
        <dbReference type="ChEBI" id="CHEBI:78442"/>
        <dbReference type="ChEBI" id="CHEBI:78516"/>
        <dbReference type="ChEBI" id="CHEBI:456215"/>
        <dbReference type="EC" id="6.1.1.12"/>
    </reaction>
</comment>
<accession>A0A3M6TLW8</accession>
<dbReference type="Proteomes" id="UP000275408">
    <property type="component" value="Unassembled WGS sequence"/>
</dbReference>
<dbReference type="GO" id="GO:0006422">
    <property type="term" value="P:aspartyl-tRNA aminoacylation"/>
    <property type="evidence" value="ECO:0007669"/>
    <property type="project" value="InterPro"/>
</dbReference>
<dbReference type="InterPro" id="IPR045864">
    <property type="entry name" value="aa-tRNA-synth_II/BPL/LPL"/>
</dbReference>
<evidence type="ECO:0000256" key="3">
    <source>
        <dbReference type="ARBA" id="ARBA00012841"/>
    </source>
</evidence>
<comment type="similarity">
    <text evidence="2">Belongs to the class-II aminoacyl-tRNA synthetase family. Type 2 subfamily.</text>
</comment>
<evidence type="ECO:0000256" key="12">
    <source>
        <dbReference type="ARBA" id="ARBA00047904"/>
    </source>
</evidence>
<dbReference type="PROSITE" id="PS50862">
    <property type="entry name" value="AA_TRNA_LIGASE_II"/>
    <property type="match status" value="1"/>
</dbReference>
<dbReference type="CDD" id="cd04320">
    <property type="entry name" value="AspRS_cyto_N"/>
    <property type="match status" value="1"/>
</dbReference>
<evidence type="ECO:0000313" key="15">
    <source>
        <dbReference type="EMBL" id="RMX42350.1"/>
    </source>
</evidence>
<dbReference type="GO" id="GO:0004815">
    <property type="term" value="F:aspartate-tRNA ligase activity"/>
    <property type="evidence" value="ECO:0007669"/>
    <property type="project" value="UniProtKB-EC"/>
</dbReference>
<evidence type="ECO:0000256" key="13">
    <source>
        <dbReference type="SAM" id="MobiDB-lite"/>
    </source>
</evidence>
<dbReference type="CDD" id="cd00776">
    <property type="entry name" value="AsxRS_core"/>
    <property type="match status" value="1"/>
</dbReference>
<dbReference type="EC" id="6.1.1.12" evidence="3"/>
<dbReference type="InterPro" id="IPR006195">
    <property type="entry name" value="aa-tRNA-synth_II"/>
</dbReference>
<comment type="subcellular location">
    <subcellularLocation>
        <location evidence="1">Cytoplasm</location>
    </subcellularLocation>
</comment>
<keyword evidence="6" id="KW-0436">Ligase</keyword>
<dbReference type="EMBL" id="RCHS01003371">
    <property type="protein sequence ID" value="RMX42350.1"/>
    <property type="molecule type" value="Genomic_DNA"/>
</dbReference>
<dbReference type="PANTHER" id="PTHR43450">
    <property type="entry name" value="ASPARTYL-TRNA SYNTHETASE"/>
    <property type="match status" value="1"/>
</dbReference>
<protein>
    <recommendedName>
        <fullName evidence="4">Aspartate--tRNA ligase, cytoplasmic</fullName>
        <ecNumber evidence="3">6.1.1.12</ecNumber>
    </recommendedName>
    <alternativeName>
        <fullName evidence="11">Aspartyl-tRNA synthetase</fullName>
    </alternativeName>
</protein>
<evidence type="ECO:0000256" key="6">
    <source>
        <dbReference type="ARBA" id="ARBA00022598"/>
    </source>
</evidence>
<dbReference type="InterPro" id="IPR004365">
    <property type="entry name" value="NA-bd_OB_tRNA"/>
</dbReference>
<dbReference type="Gene3D" id="3.30.930.10">
    <property type="entry name" value="Bira Bifunctional Protein, Domain 2"/>
    <property type="match status" value="2"/>
</dbReference>
<dbReference type="Pfam" id="PF00152">
    <property type="entry name" value="tRNA-synt_2"/>
    <property type="match status" value="1"/>
</dbReference>
<evidence type="ECO:0000256" key="10">
    <source>
        <dbReference type="ARBA" id="ARBA00023146"/>
    </source>
</evidence>
<evidence type="ECO:0000256" key="8">
    <source>
        <dbReference type="ARBA" id="ARBA00022840"/>
    </source>
</evidence>
<dbReference type="SUPFAM" id="SSF55681">
    <property type="entry name" value="Class II aaRS and biotin synthetases"/>
    <property type="match status" value="1"/>
</dbReference>
<dbReference type="AlphaFoldDB" id="A0A3M6TLW8"/>
<organism evidence="15 16">
    <name type="scientific">Pocillopora damicornis</name>
    <name type="common">Cauliflower coral</name>
    <name type="synonym">Millepora damicornis</name>
    <dbReference type="NCBI Taxonomy" id="46731"/>
    <lineage>
        <taxon>Eukaryota</taxon>
        <taxon>Metazoa</taxon>
        <taxon>Cnidaria</taxon>
        <taxon>Anthozoa</taxon>
        <taxon>Hexacorallia</taxon>
        <taxon>Scleractinia</taxon>
        <taxon>Astrocoeniina</taxon>
        <taxon>Pocilloporidae</taxon>
        <taxon>Pocillopora</taxon>
    </lineage>
</organism>
<evidence type="ECO:0000256" key="7">
    <source>
        <dbReference type="ARBA" id="ARBA00022741"/>
    </source>
</evidence>
<dbReference type="FunFam" id="2.40.50.140:FF:000132">
    <property type="entry name" value="Aspartyl-tRNA synthetase, cytoplasmic"/>
    <property type="match status" value="1"/>
</dbReference>
<dbReference type="PRINTS" id="PR01042">
    <property type="entry name" value="TRNASYNTHASP"/>
</dbReference>
<reference evidence="15 16" key="1">
    <citation type="journal article" date="2018" name="Sci. Rep.">
        <title>Comparative analysis of the Pocillopora damicornis genome highlights role of immune system in coral evolution.</title>
        <authorList>
            <person name="Cunning R."/>
            <person name="Bay R.A."/>
            <person name="Gillette P."/>
            <person name="Baker A.C."/>
            <person name="Traylor-Knowles N."/>
        </authorList>
    </citation>
    <scope>NUCLEOTIDE SEQUENCE [LARGE SCALE GENOMIC DNA]</scope>
    <source>
        <strain evidence="15">RSMAS</strain>
        <tissue evidence="15">Whole animal</tissue>
    </source>
</reference>
<dbReference type="InterPro" id="IPR012340">
    <property type="entry name" value="NA-bd_OB-fold"/>
</dbReference>
<keyword evidence="10" id="KW-0030">Aminoacyl-tRNA synthetase</keyword>
<feature type="domain" description="Aminoacyl-transfer RNA synthetases class-II family profile" evidence="14">
    <location>
        <begin position="279"/>
        <end position="541"/>
    </location>
</feature>
<keyword evidence="16" id="KW-1185">Reference proteome</keyword>
<dbReference type="InterPro" id="IPR004523">
    <property type="entry name" value="Asp-tRNA_synthase_2"/>
</dbReference>
<evidence type="ECO:0000256" key="5">
    <source>
        <dbReference type="ARBA" id="ARBA00022490"/>
    </source>
</evidence>
<dbReference type="GO" id="GO:0017101">
    <property type="term" value="C:aminoacyl-tRNA synthetase multienzyme complex"/>
    <property type="evidence" value="ECO:0007669"/>
    <property type="project" value="TreeGrafter"/>
</dbReference>
<dbReference type="GO" id="GO:0005524">
    <property type="term" value="F:ATP binding"/>
    <property type="evidence" value="ECO:0007669"/>
    <property type="project" value="UniProtKB-KW"/>
</dbReference>
<evidence type="ECO:0000256" key="1">
    <source>
        <dbReference type="ARBA" id="ARBA00004496"/>
    </source>
</evidence>
<dbReference type="OrthoDB" id="372395at2759"/>
<comment type="caution">
    <text evidence="15">The sequence shown here is derived from an EMBL/GenBank/DDBJ whole genome shotgun (WGS) entry which is preliminary data.</text>
</comment>
<dbReference type="GO" id="GO:0003723">
    <property type="term" value="F:RNA binding"/>
    <property type="evidence" value="ECO:0007669"/>
    <property type="project" value="TreeGrafter"/>
</dbReference>
<keyword evidence="7" id="KW-0547">Nucleotide-binding</keyword>
<sequence>MLAWRVTQIVSRSSRIVFLRGNKHHFVLKRFLTTTPFIMSSENGIGGSPAEEKVTLGPDGQPLSKKALKKMEKEKEKEKKKAEREAKQAAEAEAKDAEDYAKDRYAVLPMAQSREKTSKVWTKVKDLTSEAVGKRVLVRARLHTTRGTGKQCFMILRDRQYTVQGICAVNDVISKGMVKFATGINKESIVDVEGEVKSAAQKVQSCSQEDVEIFVDKIFVVSLAEPRLPLQIDDASRPETDEEQAHVNQDTKLDNRIIDLRTVPNQAIFSIQAGVCHLFREFLVSQGFHEIHTPKIISAASEGGANVFEVTYFKGKAYLAQSPQLYKQMVLCADFDRVFTIGSVFRAEDSNTHRHLTEFIGLDIEMTFMEHYHEVIDMIGRTFVHIFKGLRDRYAEDIAKVQKQYPSEPFKFLEPSLVLNYCEGVDMLREAGIDMNYDEDLSWFYYLSVFEWSNSYDMFMRGEEVLSGAQRIHDSDLLAERAKLHEIDLEKIKAYIDSFRYGAPPHGGGGIGLERVVMLYLDIHNVRKSSMFPRDPKRVTP</sequence>